<evidence type="ECO:0000313" key="3">
    <source>
        <dbReference type="Proteomes" id="UP001642483"/>
    </source>
</evidence>
<feature type="compositionally biased region" description="Polar residues" evidence="1">
    <location>
        <begin position="351"/>
        <end position="368"/>
    </location>
</feature>
<evidence type="ECO:0000256" key="1">
    <source>
        <dbReference type="SAM" id="MobiDB-lite"/>
    </source>
</evidence>
<name>A0ABP0F817_CLALP</name>
<gene>
    <name evidence="2" type="ORF">CVLEPA_LOCUS5122</name>
</gene>
<dbReference type="SUPFAM" id="SSF50978">
    <property type="entry name" value="WD40 repeat-like"/>
    <property type="match status" value="1"/>
</dbReference>
<dbReference type="Pfam" id="PF00400">
    <property type="entry name" value="WD40"/>
    <property type="match status" value="2"/>
</dbReference>
<keyword evidence="3" id="KW-1185">Reference proteome</keyword>
<dbReference type="Gene3D" id="2.130.10.10">
    <property type="entry name" value="YVTN repeat-like/Quinoprotein amine dehydrogenase"/>
    <property type="match status" value="2"/>
</dbReference>
<dbReference type="SMART" id="SM00320">
    <property type="entry name" value="WD40"/>
    <property type="match status" value="6"/>
</dbReference>
<dbReference type="EMBL" id="CAWYQH010000024">
    <property type="protein sequence ID" value="CAK8675556.1"/>
    <property type="molecule type" value="Genomic_DNA"/>
</dbReference>
<dbReference type="InterPro" id="IPR001680">
    <property type="entry name" value="WD40_rpt"/>
</dbReference>
<dbReference type="InterPro" id="IPR052818">
    <property type="entry name" value="NEDD1_Spindle_Assembly"/>
</dbReference>
<comment type="caution">
    <text evidence="2">The sequence shown here is derived from an EMBL/GenBank/DDBJ whole genome shotgun (WGS) entry which is preliminary data.</text>
</comment>
<reference evidence="2 3" key="1">
    <citation type="submission" date="2024-02" db="EMBL/GenBank/DDBJ databases">
        <authorList>
            <person name="Daric V."/>
            <person name="Darras S."/>
        </authorList>
    </citation>
    <scope>NUCLEOTIDE SEQUENCE [LARGE SCALE GENOMIC DNA]</scope>
</reference>
<dbReference type="Proteomes" id="UP001642483">
    <property type="component" value="Unassembled WGS sequence"/>
</dbReference>
<dbReference type="PANTHER" id="PTHR44414:SF1">
    <property type="entry name" value="PROTEIN NEDD1"/>
    <property type="match status" value="1"/>
</dbReference>
<sequence length="728" mass="80391">MPEAGPFFASAGDDIKIWDSLSAEVVKQYNFHKGSVKDLSWSHDNAFLCSTSSSGDKILLCDCQLLSKDKPKIVAEHASGEHQTCVKTSPGERKLYSGGVEGATMIWDRYSGKLKKFYKDTHSSPVTCIALNDSETHLASGSSKGDVVIRNLSSDVITKPTLNTNGSAVRAMTFSPWKNSLLGMTLDDGSLNLWDALHGRSYHNFQEIHNAPAMALAFSTHNDLLLASVGLDKYLMIYDVKSHKFLNKTLADHPLTSLAFMHNGVSLFAGSSMGKIYHFDLRSLSRPVKHFVAHSTSVHRITVQNLIKLKRERSRTVKTEDRVTDRRTAVMEGVTERNRNPKTIEKLEGGRSTTPSVTTSMTNNSRHISSSASFSMPDSSKVTNGTHRLKDTKAKLKEEGSSSSLKFTKVLPSQVDDLGGVLSPVREDVFENLSATSADANLSTFPLDPTLMGVTLSSSTDTIGSYCDDILSPVTNNARLSKNRTPLGTQIHSRTSPHPLRESHNFVPGAGGDKADNLAPFHKERNAPPVIISGSQQKNKQTMVTQPLVQKSKSETDEPLPNETVSTVTSTISQAATSTSNLVTLAPTGVIKTSAGEVPVFQYQAEYLRNTVKEMVDDLGDQLRSQMNEHLAQMVKFFLRQEEVIQAQRCDVNQRLLQEVERLKEENERLRHVTFNCLPTSSMVMTYVEFNAFTMYFSPYEVVPFFAPTKNYPFIPPCAPCRTLVNGR</sequence>
<dbReference type="InterPro" id="IPR036322">
    <property type="entry name" value="WD40_repeat_dom_sf"/>
</dbReference>
<accession>A0ABP0F817</accession>
<organism evidence="2 3">
    <name type="scientific">Clavelina lepadiformis</name>
    <name type="common">Light-bulb sea squirt</name>
    <name type="synonym">Ascidia lepadiformis</name>
    <dbReference type="NCBI Taxonomy" id="159417"/>
    <lineage>
        <taxon>Eukaryota</taxon>
        <taxon>Metazoa</taxon>
        <taxon>Chordata</taxon>
        <taxon>Tunicata</taxon>
        <taxon>Ascidiacea</taxon>
        <taxon>Aplousobranchia</taxon>
        <taxon>Clavelinidae</taxon>
        <taxon>Clavelina</taxon>
    </lineage>
</organism>
<protein>
    <submittedName>
        <fullName evidence="2">Uncharacterized protein</fullName>
    </submittedName>
</protein>
<feature type="region of interest" description="Disordered" evidence="1">
    <location>
        <begin position="345"/>
        <end position="385"/>
    </location>
</feature>
<evidence type="ECO:0000313" key="2">
    <source>
        <dbReference type="EMBL" id="CAK8675556.1"/>
    </source>
</evidence>
<dbReference type="PANTHER" id="PTHR44414">
    <property type="entry name" value="PROTEIN NEDD1"/>
    <property type="match status" value="1"/>
</dbReference>
<dbReference type="InterPro" id="IPR015943">
    <property type="entry name" value="WD40/YVTN_repeat-like_dom_sf"/>
</dbReference>
<proteinExistence type="predicted"/>
<feature type="compositionally biased region" description="Low complexity" evidence="1">
    <location>
        <begin position="369"/>
        <end position="380"/>
    </location>
</feature>